<sequence>MCIRTRIKHVYQGVQGACPRQAVTRARGMAEHRAVGTGLKLLVVKATSYLRQTFRFILGRTVESQFRPISRIYAYLKSTLPFLKFFVL</sequence>
<dbReference type="AlphaFoldDB" id="A0A0C9X0Z2"/>
<evidence type="ECO:0000313" key="1">
    <source>
        <dbReference type="EMBL" id="KIJ98795.1"/>
    </source>
</evidence>
<evidence type="ECO:0000313" key="2">
    <source>
        <dbReference type="Proteomes" id="UP000054477"/>
    </source>
</evidence>
<dbReference type="HOGENOM" id="CLU_2469434_0_0_1"/>
<protein>
    <submittedName>
        <fullName evidence="1">Uncharacterized protein</fullName>
    </submittedName>
</protein>
<reference evidence="1 2" key="1">
    <citation type="submission" date="2014-04" db="EMBL/GenBank/DDBJ databases">
        <authorList>
            <consortium name="DOE Joint Genome Institute"/>
            <person name="Kuo A."/>
            <person name="Kohler A."/>
            <person name="Nagy L.G."/>
            <person name="Floudas D."/>
            <person name="Copeland A."/>
            <person name="Barry K.W."/>
            <person name="Cichocki N."/>
            <person name="Veneault-Fourrey C."/>
            <person name="LaButti K."/>
            <person name="Lindquist E.A."/>
            <person name="Lipzen A."/>
            <person name="Lundell T."/>
            <person name="Morin E."/>
            <person name="Murat C."/>
            <person name="Sun H."/>
            <person name="Tunlid A."/>
            <person name="Henrissat B."/>
            <person name="Grigoriev I.V."/>
            <person name="Hibbett D.S."/>
            <person name="Martin F."/>
            <person name="Nordberg H.P."/>
            <person name="Cantor M.N."/>
            <person name="Hua S.X."/>
        </authorList>
    </citation>
    <scope>NUCLEOTIDE SEQUENCE [LARGE SCALE GENOMIC DNA]</scope>
    <source>
        <strain evidence="1 2">LaAM-08-1</strain>
    </source>
</reference>
<organism evidence="1 2">
    <name type="scientific">Laccaria amethystina LaAM-08-1</name>
    <dbReference type="NCBI Taxonomy" id="1095629"/>
    <lineage>
        <taxon>Eukaryota</taxon>
        <taxon>Fungi</taxon>
        <taxon>Dikarya</taxon>
        <taxon>Basidiomycota</taxon>
        <taxon>Agaricomycotina</taxon>
        <taxon>Agaricomycetes</taxon>
        <taxon>Agaricomycetidae</taxon>
        <taxon>Agaricales</taxon>
        <taxon>Agaricineae</taxon>
        <taxon>Hydnangiaceae</taxon>
        <taxon>Laccaria</taxon>
    </lineage>
</organism>
<reference evidence="2" key="2">
    <citation type="submission" date="2015-01" db="EMBL/GenBank/DDBJ databases">
        <title>Evolutionary Origins and Diversification of the Mycorrhizal Mutualists.</title>
        <authorList>
            <consortium name="DOE Joint Genome Institute"/>
            <consortium name="Mycorrhizal Genomics Consortium"/>
            <person name="Kohler A."/>
            <person name="Kuo A."/>
            <person name="Nagy L.G."/>
            <person name="Floudas D."/>
            <person name="Copeland A."/>
            <person name="Barry K.W."/>
            <person name="Cichocki N."/>
            <person name="Veneault-Fourrey C."/>
            <person name="LaButti K."/>
            <person name="Lindquist E.A."/>
            <person name="Lipzen A."/>
            <person name="Lundell T."/>
            <person name="Morin E."/>
            <person name="Murat C."/>
            <person name="Riley R."/>
            <person name="Ohm R."/>
            <person name="Sun H."/>
            <person name="Tunlid A."/>
            <person name="Henrissat B."/>
            <person name="Grigoriev I.V."/>
            <person name="Hibbett D.S."/>
            <person name="Martin F."/>
        </authorList>
    </citation>
    <scope>NUCLEOTIDE SEQUENCE [LARGE SCALE GENOMIC DNA]</scope>
    <source>
        <strain evidence="2">LaAM-08-1</strain>
    </source>
</reference>
<accession>A0A0C9X0Z2</accession>
<gene>
    <name evidence="1" type="ORF">K443DRAFT_103338</name>
</gene>
<name>A0A0C9X0Z2_9AGAR</name>
<dbReference type="EMBL" id="KN838661">
    <property type="protein sequence ID" value="KIJ98795.1"/>
    <property type="molecule type" value="Genomic_DNA"/>
</dbReference>
<proteinExistence type="predicted"/>
<keyword evidence="2" id="KW-1185">Reference proteome</keyword>
<dbReference type="Proteomes" id="UP000054477">
    <property type="component" value="Unassembled WGS sequence"/>
</dbReference>